<name>A0A846N3H5_9PROT</name>
<dbReference type="PANTHER" id="PTHR40036">
    <property type="entry name" value="MACROCIN O-METHYLTRANSFERASE"/>
    <property type="match status" value="1"/>
</dbReference>
<comment type="caution">
    <text evidence="1">The sequence shown here is derived from an EMBL/GenBank/DDBJ whole genome shotgun (WGS) entry which is preliminary data.</text>
</comment>
<dbReference type="Gene3D" id="3.40.50.150">
    <property type="entry name" value="Vaccinia Virus protein VP39"/>
    <property type="match status" value="1"/>
</dbReference>
<reference evidence="1 2" key="1">
    <citation type="submission" date="2020-03" db="EMBL/GenBank/DDBJ databases">
        <title>Genomic Encyclopedia of Type Strains, Phase IV (KMG-IV): sequencing the most valuable type-strain genomes for metagenomic binning, comparative biology and taxonomic classification.</title>
        <authorList>
            <person name="Goeker M."/>
        </authorList>
    </citation>
    <scope>NUCLEOTIDE SEQUENCE [LARGE SCALE GENOMIC DNA]</scope>
    <source>
        <strain evidence="1 2">DSM 19867</strain>
    </source>
</reference>
<dbReference type="Proteomes" id="UP000570514">
    <property type="component" value="Unassembled WGS sequence"/>
</dbReference>
<evidence type="ECO:0008006" key="3">
    <source>
        <dbReference type="Google" id="ProtNLM"/>
    </source>
</evidence>
<evidence type="ECO:0000313" key="1">
    <source>
        <dbReference type="EMBL" id="NIK90025.1"/>
    </source>
</evidence>
<dbReference type="EMBL" id="JAASRM010000001">
    <property type="protein sequence ID" value="NIK90025.1"/>
    <property type="molecule type" value="Genomic_DNA"/>
</dbReference>
<dbReference type="InterPro" id="IPR029063">
    <property type="entry name" value="SAM-dependent_MTases_sf"/>
</dbReference>
<evidence type="ECO:0000313" key="2">
    <source>
        <dbReference type="Proteomes" id="UP000570514"/>
    </source>
</evidence>
<organism evidence="1 2">
    <name type="scientific">Rhizomicrobium palustre</name>
    <dbReference type="NCBI Taxonomy" id="189966"/>
    <lineage>
        <taxon>Bacteria</taxon>
        <taxon>Pseudomonadati</taxon>
        <taxon>Pseudomonadota</taxon>
        <taxon>Alphaproteobacteria</taxon>
        <taxon>Micropepsales</taxon>
        <taxon>Micropepsaceae</taxon>
        <taxon>Rhizomicrobium</taxon>
    </lineage>
</organism>
<dbReference type="Pfam" id="PF05711">
    <property type="entry name" value="TylF"/>
    <property type="match status" value="1"/>
</dbReference>
<gene>
    <name evidence="1" type="ORF">FHS83_003343</name>
</gene>
<dbReference type="PANTHER" id="PTHR40036:SF1">
    <property type="entry name" value="MACROCIN O-METHYLTRANSFERASE"/>
    <property type="match status" value="1"/>
</dbReference>
<sequence>MSDTPSPIGQRVNNGEITIRAEQERAALRALYDISSDLMPRFGANWGVHSLVAMNRMALSRVIYYQTLYQKIIDVPGVICEFGVQWGASMALLMNLRGMYEPFNVSRRIIGFDTFEGFPSVDAKDGAIVQVGDYRSMPSYETVLEEILALHEILSPVPHVKKHELVKGDVSVTAGAWLEQNPHALIAMAIFDMDIYQPTRDALEKVLPRLTKGSLLVFDELSCPAFPGETTALQEVIGANKLKLHRFPHQSYASWAVWGE</sequence>
<proteinExistence type="predicted"/>
<protein>
    <recommendedName>
        <fullName evidence="3">Crotonobetainyl-CoA--carnitine CoA-transferase</fullName>
    </recommendedName>
</protein>
<dbReference type="AlphaFoldDB" id="A0A846N3H5"/>
<dbReference type="RefSeq" id="WP_167084222.1">
    <property type="nucleotide sequence ID" value="NZ_BAAADC010000001.1"/>
</dbReference>
<keyword evidence="2" id="KW-1185">Reference proteome</keyword>
<accession>A0A846N3H5</accession>
<dbReference type="InterPro" id="IPR008884">
    <property type="entry name" value="TylF_MeTrfase"/>
</dbReference>